<dbReference type="CDD" id="cd09274">
    <property type="entry name" value="RNase_HI_RT_Ty3"/>
    <property type="match status" value="1"/>
</dbReference>
<gene>
    <name evidence="10" type="ORF">D0Y65_048118</name>
</gene>
<name>A0A445FRN9_GLYSO</name>
<keyword evidence="1 10" id="KW-0808">Transferase</keyword>
<dbReference type="InterPro" id="IPR043502">
    <property type="entry name" value="DNA/RNA_pol_sf"/>
</dbReference>
<dbReference type="Pfam" id="PF17917">
    <property type="entry name" value="RT_RNaseH"/>
    <property type="match status" value="1"/>
</dbReference>
<dbReference type="InterPro" id="IPR058851">
    <property type="entry name" value="CALS1_helical"/>
</dbReference>
<dbReference type="SUPFAM" id="SSF56672">
    <property type="entry name" value="DNA/RNA polymerases"/>
    <property type="match status" value="1"/>
</dbReference>
<keyword evidence="3" id="KW-0540">Nuclease</keyword>
<protein>
    <submittedName>
        <fullName evidence="10">Putative callose synthase 6</fullName>
        <ecNumber evidence="10">2.4.1.34</ecNumber>
    </submittedName>
</protein>
<dbReference type="PANTHER" id="PTHR12741:SF16">
    <property type="entry name" value="CALLOSE SYNTHASE 7"/>
    <property type="match status" value="1"/>
</dbReference>
<dbReference type="Proteomes" id="UP000289340">
    <property type="component" value="Chromosome 18"/>
</dbReference>
<dbReference type="Pfam" id="PF25968">
    <property type="entry name" value="CALS1"/>
    <property type="match status" value="1"/>
</dbReference>
<dbReference type="EMBL" id="QZWG01000018">
    <property type="protein sequence ID" value="RZB51561.1"/>
    <property type="molecule type" value="Genomic_DNA"/>
</dbReference>
<evidence type="ECO:0000256" key="4">
    <source>
        <dbReference type="ARBA" id="ARBA00022759"/>
    </source>
</evidence>
<dbReference type="GO" id="GO:0016787">
    <property type="term" value="F:hydrolase activity"/>
    <property type="evidence" value="ECO:0007669"/>
    <property type="project" value="UniProtKB-KW"/>
</dbReference>
<comment type="caution">
    <text evidence="10">The sequence shown here is derived from an EMBL/GenBank/DDBJ whole genome shotgun (WGS) entry which is preliminary data.</text>
</comment>
<feature type="domain" description="Callose synthase helical" evidence="9">
    <location>
        <begin position="66"/>
        <end position="243"/>
    </location>
</feature>
<feature type="domain" description="Glycosyl transferase 48" evidence="7">
    <location>
        <begin position="250"/>
        <end position="340"/>
    </location>
</feature>
<evidence type="ECO:0000256" key="6">
    <source>
        <dbReference type="ARBA" id="ARBA00022918"/>
    </source>
</evidence>
<evidence type="ECO:0000313" key="10">
    <source>
        <dbReference type="EMBL" id="RZB51561.1"/>
    </source>
</evidence>
<dbReference type="GO" id="GO:0003843">
    <property type="term" value="F:1,3-beta-D-glucan synthase activity"/>
    <property type="evidence" value="ECO:0007669"/>
    <property type="project" value="UniProtKB-EC"/>
</dbReference>
<accession>A0A445FRN9</accession>
<proteinExistence type="predicted"/>
<organism evidence="10 11">
    <name type="scientific">Glycine soja</name>
    <name type="common">Wild soybean</name>
    <dbReference type="NCBI Taxonomy" id="3848"/>
    <lineage>
        <taxon>Eukaryota</taxon>
        <taxon>Viridiplantae</taxon>
        <taxon>Streptophyta</taxon>
        <taxon>Embryophyta</taxon>
        <taxon>Tracheophyta</taxon>
        <taxon>Spermatophyta</taxon>
        <taxon>Magnoliopsida</taxon>
        <taxon>eudicotyledons</taxon>
        <taxon>Gunneridae</taxon>
        <taxon>Pentapetalae</taxon>
        <taxon>rosids</taxon>
        <taxon>fabids</taxon>
        <taxon>Fabales</taxon>
        <taxon>Fabaceae</taxon>
        <taxon>Papilionoideae</taxon>
        <taxon>50 kb inversion clade</taxon>
        <taxon>NPAAA clade</taxon>
        <taxon>indigoferoid/millettioid clade</taxon>
        <taxon>Phaseoleae</taxon>
        <taxon>Glycine</taxon>
        <taxon>Glycine subgen. Soja</taxon>
    </lineage>
</organism>
<feature type="domain" description="Reverse transcriptase RNase H-like" evidence="8">
    <location>
        <begin position="528"/>
        <end position="614"/>
    </location>
</feature>
<evidence type="ECO:0000256" key="2">
    <source>
        <dbReference type="ARBA" id="ARBA00022695"/>
    </source>
</evidence>
<evidence type="ECO:0000256" key="3">
    <source>
        <dbReference type="ARBA" id="ARBA00022722"/>
    </source>
</evidence>
<dbReference type="GO" id="GO:0003964">
    <property type="term" value="F:RNA-directed DNA polymerase activity"/>
    <property type="evidence" value="ECO:0007669"/>
    <property type="project" value="UniProtKB-KW"/>
</dbReference>
<dbReference type="InterPro" id="IPR003440">
    <property type="entry name" value="Glyco_trans_48_dom"/>
</dbReference>
<dbReference type="GO" id="GO:0000148">
    <property type="term" value="C:1,3-beta-D-glucan synthase complex"/>
    <property type="evidence" value="ECO:0007669"/>
    <property type="project" value="InterPro"/>
</dbReference>
<feature type="domain" description="Glycosyl transferase 48" evidence="7">
    <location>
        <begin position="346"/>
        <end position="474"/>
    </location>
</feature>
<reference evidence="10 11" key="1">
    <citation type="submission" date="2018-09" db="EMBL/GenBank/DDBJ databases">
        <title>A high-quality reference genome of wild soybean provides a powerful tool to mine soybean genomes.</title>
        <authorList>
            <person name="Xie M."/>
            <person name="Chung C.Y.L."/>
            <person name="Li M.-W."/>
            <person name="Wong F.-L."/>
            <person name="Chan T.-F."/>
            <person name="Lam H.-M."/>
        </authorList>
    </citation>
    <scope>NUCLEOTIDE SEQUENCE [LARGE SCALE GENOMIC DNA]</scope>
    <source>
        <strain evidence="11">cv. W05</strain>
        <tissue evidence="10">Hypocotyl of etiolated seedlings</tissue>
    </source>
</reference>
<keyword evidence="4" id="KW-0255">Endonuclease</keyword>
<dbReference type="AlphaFoldDB" id="A0A445FRN9"/>
<evidence type="ECO:0000259" key="8">
    <source>
        <dbReference type="Pfam" id="PF17917"/>
    </source>
</evidence>
<dbReference type="InterPro" id="IPR041373">
    <property type="entry name" value="RT_RNaseH"/>
</dbReference>
<keyword evidence="2" id="KW-0548">Nucleotidyltransferase</keyword>
<sequence>MAFLLCLASVWHDLDETYERNNISYFSQFWNEFINSMREEDLISDRDRDFLLIPYSSTHVSVIQWPPFLLASKIPIAVDMAKDYTKKTDDDLYKKIRSDGYMFSAVIECYETLKDIILKLLLDEDDRLAVSSICAKVERSIREETFVKEFKMSGLPSLIDKFGEFVTELQSEDGKRQSKIVNVLQDIVEIITQDVMVDGHLFPQTLQEYHVDRRQRFVNIDTSFTGNESVMGKVIRLHLLLTVKDSAINVPQNLEARRRITFFANSLFMNMPKAPKVRNMLSVSILTPYYKQDVLYSDADLNSENEDGISLLFYLTKMYPDEWANFHERLKSEGLEKDTDELICQWASYRGQTLYRTVRGMMYYWQALILQCFIESAGDIALTEGYSDKNKNLYEDAQAMADLKFTYVISSQLYGSLKSSKYARDRNCYHNILSLMLKHSSLRVAYIDETEETKDGKSHKVYSSVLVKGGIRFDELSKCSFGLTKVDYLGHTVSNRRVEMDEPKVLSVLAWPVPESINQLREFLGLTGTGIGVVLTQGHHLIAYFSKQLLPRMQKQSAYSRELYAITEALAKFCHYLLGHRFIIRIDQQSLKSQCDQTIQTPEQQVWLHKFLRYDFTIECNPGKENVVADALSRPIFMALSEPQASLLFQIVQAMHIDPSLFVIHIKCVQGNALGPHFHVANNFLYWKQKIAIPNQLEMVASILKEFHSSQIGGHFGVTHTKARIVSLFY</sequence>
<keyword evidence="5" id="KW-0378">Hydrolase</keyword>
<evidence type="ECO:0000256" key="5">
    <source>
        <dbReference type="ARBA" id="ARBA00022801"/>
    </source>
</evidence>
<keyword evidence="6" id="KW-0695">RNA-directed DNA polymerase</keyword>
<dbReference type="Pfam" id="PF02364">
    <property type="entry name" value="Glucan_synthase"/>
    <property type="match status" value="2"/>
</dbReference>
<evidence type="ECO:0000259" key="7">
    <source>
        <dbReference type="Pfam" id="PF02364"/>
    </source>
</evidence>
<dbReference type="PANTHER" id="PTHR12741">
    <property type="entry name" value="LYST-INTERACTING PROTEIN LIP5 DOPAMINE RESPONSIVE PROTEIN DRG-1"/>
    <property type="match status" value="1"/>
</dbReference>
<evidence type="ECO:0000259" key="9">
    <source>
        <dbReference type="Pfam" id="PF25968"/>
    </source>
</evidence>
<dbReference type="GO" id="GO:0005886">
    <property type="term" value="C:plasma membrane"/>
    <property type="evidence" value="ECO:0007669"/>
    <property type="project" value="TreeGrafter"/>
</dbReference>
<dbReference type="GO" id="GO:0006075">
    <property type="term" value="P:(1-&gt;3)-beta-D-glucan biosynthetic process"/>
    <property type="evidence" value="ECO:0007669"/>
    <property type="project" value="InterPro"/>
</dbReference>
<keyword evidence="10" id="KW-0328">Glycosyltransferase</keyword>
<dbReference type="EC" id="2.4.1.34" evidence="10"/>
<dbReference type="GO" id="GO:0004519">
    <property type="term" value="F:endonuclease activity"/>
    <property type="evidence" value="ECO:0007669"/>
    <property type="project" value="UniProtKB-KW"/>
</dbReference>
<evidence type="ECO:0000313" key="11">
    <source>
        <dbReference type="Proteomes" id="UP000289340"/>
    </source>
</evidence>
<keyword evidence="11" id="KW-1185">Reference proteome</keyword>
<evidence type="ECO:0000256" key="1">
    <source>
        <dbReference type="ARBA" id="ARBA00022679"/>
    </source>
</evidence>